<dbReference type="GO" id="GO:0006281">
    <property type="term" value="P:DNA repair"/>
    <property type="evidence" value="ECO:0007669"/>
    <property type="project" value="InterPro"/>
</dbReference>
<evidence type="ECO:0000313" key="3">
    <source>
        <dbReference type="EMBL" id="NVN38971.1"/>
    </source>
</evidence>
<dbReference type="Pfam" id="PF13438">
    <property type="entry name" value="DUF4113"/>
    <property type="match status" value="1"/>
</dbReference>
<reference evidence="3 4" key="1">
    <citation type="submission" date="2020-06" db="EMBL/GenBank/DDBJ databases">
        <title>Description of novel acetic acid bacteria.</title>
        <authorList>
            <person name="Sombolestani A."/>
        </authorList>
    </citation>
    <scope>NUCLEOTIDE SEQUENCE [LARGE SCALE GENOMIC DNA]</scope>
    <source>
        <strain evidence="3 4">LMG 27010</strain>
    </source>
</reference>
<dbReference type="GO" id="GO:0003684">
    <property type="term" value="F:damaged DNA binding"/>
    <property type="evidence" value="ECO:0007669"/>
    <property type="project" value="InterPro"/>
</dbReference>
<sequence>MYSTPTHAIRAAEKLRREGLEAAHVSVFVQTNPHNGDTWYANQRAVTIEATADTRVLVRTAARLLDHVWRDGLRYFKGGVILSDLSPAGEQGTLLASQPAAQSDELMAALDAINARHGLNTVRLAGGGVRQTWTPRQGMLSKRYTTRFSDILSARAW</sequence>
<protein>
    <submittedName>
        <fullName evidence="3">DUF4113 domain-containing protein</fullName>
    </submittedName>
</protein>
<dbReference type="AlphaFoldDB" id="A0A850PD75"/>
<gene>
    <name evidence="3" type="ORF">HUK82_00125</name>
</gene>
<evidence type="ECO:0000259" key="2">
    <source>
        <dbReference type="Pfam" id="PF13438"/>
    </source>
</evidence>
<proteinExistence type="predicted"/>
<dbReference type="RefSeq" id="WP_176611995.1">
    <property type="nucleotide sequence ID" value="NZ_JABXXR010000001.1"/>
</dbReference>
<dbReference type="Proteomes" id="UP000585665">
    <property type="component" value="Unassembled WGS sequence"/>
</dbReference>
<feature type="domain" description="DNA polymerase Y-family little finger" evidence="1">
    <location>
        <begin position="7"/>
        <end position="91"/>
    </location>
</feature>
<keyword evidence="4" id="KW-1185">Reference proteome</keyword>
<dbReference type="EMBL" id="JABXXR010000001">
    <property type="protein sequence ID" value="NVN38971.1"/>
    <property type="molecule type" value="Genomic_DNA"/>
</dbReference>
<feature type="domain" description="DUF4113" evidence="2">
    <location>
        <begin position="105"/>
        <end position="153"/>
    </location>
</feature>
<dbReference type="InterPro" id="IPR025188">
    <property type="entry name" value="DUF4113"/>
</dbReference>
<name>A0A850PD75_9PROT</name>
<dbReference type="Pfam" id="PF11799">
    <property type="entry name" value="IMS_C"/>
    <property type="match status" value="1"/>
</dbReference>
<evidence type="ECO:0000259" key="1">
    <source>
        <dbReference type="Pfam" id="PF11799"/>
    </source>
</evidence>
<organism evidence="3 4">
    <name type="scientific">Ameyamaea chiangmaiensis</name>
    <dbReference type="NCBI Taxonomy" id="442969"/>
    <lineage>
        <taxon>Bacteria</taxon>
        <taxon>Pseudomonadati</taxon>
        <taxon>Pseudomonadota</taxon>
        <taxon>Alphaproteobacteria</taxon>
        <taxon>Acetobacterales</taxon>
        <taxon>Acetobacteraceae</taxon>
        <taxon>Ameyamaea</taxon>
    </lineage>
</organism>
<evidence type="ECO:0000313" key="4">
    <source>
        <dbReference type="Proteomes" id="UP000585665"/>
    </source>
</evidence>
<dbReference type="InterPro" id="IPR017961">
    <property type="entry name" value="DNA_pol_Y-fam_little_finger"/>
</dbReference>
<comment type="caution">
    <text evidence="3">The sequence shown here is derived from an EMBL/GenBank/DDBJ whole genome shotgun (WGS) entry which is preliminary data.</text>
</comment>
<accession>A0A850PD75</accession>